<dbReference type="CDD" id="cd07773">
    <property type="entry name" value="ASKHA_NBD_FGGY_FK"/>
    <property type="match status" value="1"/>
</dbReference>
<dbReference type="Gene3D" id="3.30.420.40">
    <property type="match status" value="2"/>
</dbReference>
<keyword evidence="6 8" id="KW-0294">Fucose metabolism</keyword>
<dbReference type="PANTHER" id="PTHR43095:SF5">
    <property type="entry name" value="XYLULOSE KINASE"/>
    <property type="match status" value="1"/>
</dbReference>
<dbReference type="SUPFAM" id="SSF53067">
    <property type="entry name" value="Actin-like ATPase domain"/>
    <property type="match status" value="2"/>
</dbReference>
<proteinExistence type="inferred from homology"/>
<dbReference type="RefSeq" id="WP_034792928.1">
    <property type="nucleotide sequence ID" value="NZ_JMPJ01000065.1"/>
</dbReference>
<evidence type="ECO:0000256" key="4">
    <source>
        <dbReference type="ARBA" id="ARBA00022777"/>
    </source>
</evidence>
<keyword evidence="4 8" id="KW-0418">Kinase</keyword>
<dbReference type="Pfam" id="PF02782">
    <property type="entry name" value="FGGY_C"/>
    <property type="match status" value="1"/>
</dbReference>
<keyword evidence="2 8" id="KW-0808">Transferase</keyword>
<keyword evidence="5 8" id="KW-0067">ATP-binding</keyword>
<evidence type="ECO:0000256" key="10">
    <source>
        <dbReference type="RuleBase" id="RU003733"/>
    </source>
</evidence>
<evidence type="ECO:0000256" key="1">
    <source>
        <dbReference type="ARBA" id="ARBA00009156"/>
    </source>
</evidence>
<dbReference type="AlphaFoldDB" id="A0A085G645"/>
<keyword evidence="7 8" id="KW-0119">Carbohydrate metabolism</keyword>
<name>A0A085G645_EWIA3</name>
<feature type="domain" description="Carbohydrate kinase FGGY C-terminal" evidence="12">
    <location>
        <begin position="259"/>
        <end position="440"/>
    </location>
</feature>
<evidence type="ECO:0000256" key="6">
    <source>
        <dbReference type="ARBA" id="ARBA00023253"/>
    </source>
</evidence>
<keyword evidence="14" id="KW-1185">Reference proteome</keyword>
<dbReference type="PANTHER" id="PTHR43095">
    <property type="entry name" value="SUGAR KINASE"/>
    <property type="match status" value="1"/>
</dbReference>
<dbReference type="GO" id="GO:0042355">
    <property type="term" value="P:L-fucose catabolic process"/>
    <property type="evidence" value="ECO:0007669"/>
    <property type="project" value="UniProtKB-UniRule"/>
</dbReference>
<dbReference type="HAMAP" id="MF_00986">
    <property type="entry name" value="Fuculokinase"/>
    <property type="match status" value="1"/>
</dbReference>
<dbReference type="InterPro" id="IPR018483">
    <property type="entry name" value="Carb_kinase_FGGY_CS"/>
</dbReference>
<evidence type="ECO:0000259" key="12">
    <source>
        <dbReference type="Pfam" id="PF02782"/>
    </source>
</evidence>
<dbReference type="InterPro" id="IPR018484">
    <property type="entry name" value="FGGY_N"/>
</dbReference>
<comment type="cofactor">
    <cofactor evidence="8">
        <name>a divalent metal cation</name>
        <dbReference type="ChEBI" id="CHEBI:60240"/>
    </cofactor>
</comment>
<dbReference type="InterPro" id="IPR018485">
    <property type="entry name" value="FGGY_C"/>
</dbReference>
<evidence type="ECO:0000256" key="2">
    <source>
        <dbReference type="ARBA" id="ARBA00022679"/>
    </source>
</evidence>
<dbReference type="InterPro" id="IPR000577">
    <property type="entry name" value="Carb_kinase_FGGY"/>
</dbReference>
<evidence type="ECO:0000256" key="7">
    <source>
        <dbReference type="ARBA" id="ARBA00023277"/>
    </source>
</evidence>
<dbReference type="GO" id="GO:0008737">
    <property type="term" value="F:L-fuculokinase activity"/>
    <property type="evidence" value="ECO:0007669"/>
    <property type="project" value="UniProtKB-UniRule"/>
</dbReference>
<dbReference type="Pfam" id="PF00370">
    <property type="entry name" value="FGGY_N"/>
    <property type="match status" value="1"/>
</dbReference>
<comment type="pathway">
    <text evidence="8">Carbohydrate degradation; L-fucose degradation; L-lactaldehyde and glycerone phosphate from L-fucose: step 2/3.</text>
</comment>
<comment type="catalytic activity">
    <reaction evidence="8">
        <text>L-fuculose + ATP = L-fuculose 1-phosphate + ADP + H(+)</text>
        <dbReference type="Rhea" id="RHEA:12376"/>
        <dbReference type="ChEBI" id="CHEBI:15378"/>
        <dbReference type="ChEBI" id="CHEBI:17617"/>
        <dbReference type="ChEBI" id="CHEBI:30616"/>
        <dbReference type="ChEBI" id="CHEBI:57846"/>
        <dbReference type="ChEBI" id="CHEBI:456216"/>
        <dbReference type="EC" id="2.7.1.51"/>
    </reaction>
</comment>
<evidence type="ECO:0000256" key="3">
    <source>
        <dbReference type="ARBA" id="ARBA00022741"/>
    </source>
</evidence>
<protein>
    <recommendedName>
        <fullName evidence="8 9">L-fuculokinase</fullName>
        <ecNumber evidence="8 9">2.7.1.51</ecNumber>
    </recommendedName>
    <alternativeName>
        <fullName evidence="8">L-fuculose kinase</fullName>
    </alternativeName>
</protein>
<dbReference type="PIRSF" id="PIRSF000538">
    <property type="entry name" value="GlpK"/>
    <property type="match status" value="1"/>
</dbReference>
<dbReference type="OrthoDB" id="9761504at2"/>
<comment type="caution">
    <text evidence="13">The sequence shown here is derived from an EMBL/GenBank/DDBJ whole genome shotgun (WGS) entry which is preliminary data.</text>
</comment>
<keyword evidence="3 8" id="KW-0547">Nucleotide-binding</keyword>
<evidence type="ECO:0000256" key="8">
    <source>
        <dbReference type="HAMAP-Rule" id="MF_00986"/>
    </source>
</evidence>
<dbReference type="NCBIfam" id="TIGR02628">
    <property type="entry name" value="fuculo_kin_coli"/>
    <property type="match status" value="1"/>
</dbReference>
<sequence>MQNEIVIVLDCGATNIRAMAIDSQGNVLASAHEQNFTLNSAENPLWHIWPLARIMQSLESCCQSLVAKLPDHQVRALTVTAFGVDGALVDSQGELIYPVISWKCPRTEAVMNNIEKYLPAAELKAITGIAPYSFNTLYKLIWLRENAPDLLDRAHAWLFMSSLISFQLTGEMTTERTMAGTSQLLDVTQEVFSERLLKLVGIDASLFPRMINAGDKIGELQPQMAARLGLKPGIPVISTGHDTQFALYGSGVGINQPVLSSGTWEILMVRTASINTDLLQTHHAATCELDSARGYFNPGCQYLASGVLEWIRKLYWPEVPAPQVYEQMLLEAGRIPAGSEGVTMRSDLMGDKQAGWQGVTLSTQRGHLYRSALEALSVRLREQLAMLEQVAGFKTQELVLVGGGSRNALWNQIKADTLQLPVKVLAKAETTVSGAAMFAWAGIGVYGSADEARQQVSFDYDTYYPR</sequence>
<reference evidence="13 14" key="1">
    <citation type="submission" date="2014-05" db="EMBL/GenBank/DDBJ databases">
        <title>ATOL: Assembling a taxonomically balanced genome-scale reconstruction of the evolutionary history of the Enterobacteriaceae.</title>
        <authorList>
            <person name="Plunkett G.III."/>
            <person name="Neeno-Eckwall E.C."/>
            <person name="Glasner J.D."/>
            <person name="Perna N.T."/>
        </authorList>
    </citation>
    <scope>NUCLEOTIDE SEQUENCE [LARGE SCALE GENOMIC DNA]</scope>
    <source>
        <strain evidence="13 14">ATCC 33852</strain>
    </source>
</reference>
<dbReference type="InterPro" id="IPR043129">
    <property type="entry name" value="ATPase_NBD"/>
</dbReference>
<dbReference type="PROSITE" id="PS00933">
    <property type="entry name" value="FGGY_KINASES_1"/>
    <property type="match status" value="1"/>
</dbReference>
<dbReference type="Proteomes" id="UP000028640">
    <property type="component" value="Unassembled WGS sequence"/>
</dbReference>
<dbReference type="STRING" id="910964.GEAM_2996"/>
<dbReference type="UniPathway" id="UPA00563">
    <property type="reaction ID" value="UER00625"/>
</dbReference>
<comment type="similarity">
    <text evidence="1 8 10">Belongs to the FGGY kinase family.</text>
</comment>
<dbReference type="PROSITE" id="PS00445">
    <property type="entry name" value="FGGY_KINASES_2"/>
    <property type="match status" value="1"/>
</dbReference>
<dbReference type="InterPro" id="IPR013450">
    <property type="entry name" value="Fuculokinase"/>
</dbReference>
<gene>
    <name evidence="8 13" type="primary">fucK</name>
    <name evidence="13" type="ORF">GEAM_2996</name>
</gene>
<evidence type="ECO:0000313" key="13">
    <source>
        <dbReference type="EMBL" id="KFC79190.1"/>
    </source>
</evidence>
<evidence type="ECO:0000259" key="11">
    <source>
        <dbReference type="Pfam" id="PF00370"/>
    </source>
</evidence>
<evidence type="ECO:0000256" key="5">
    <source>
        <dbReference type="ARBA" id="ARBA00022840"/>
    </source>
</evidence>
<dbReference type="InterPro" id="IPR050406">
    <property type="entry name" value="FGGY_Carb_Kinase"/>
</dbReference>
<dbReference type="EMBL" id="JMPJ01000065">
    <property type="protein sequence ID" value="KFC79190.1"/>
    <property type="molecule type" value="Genomic_DNA"/>
</dbReference>
<dbReference type="GeneID" id="78381672"/>
<dbReference type="EC" id="2.7.1.51" evidence="8 9"/>
<comment type="function">
    <text evidence="8">Catalyzes the phosphorylation of L-fuculose.</text>
</comment>
<organism evidence="13 14">
    <name type="scientific">Ewingella americana (strain ATCC 33852 / DSM 4580 / CCUG 14506 / JCM 5911 / LMG 7869 / NCTC 12157 / CDC 1468-78)</name>
    <dbReference type="NCBI Taxonomy" id="910964"/>
    <lineage>
        <taxon>Bacteria</taxon>
        <taxon>Pseudomonadati</taxon>
        <taxon>Pseudomonadota</taxon>
        <taxon>Gammaproteobacteria</taxon>
        <taxon>Enterobacterales</taxon>
        <taxon>Yersiniaceae</taxon>
        <taxon>Ewingella</taxon>
    </lineage>
</organism>
<accession>A0A085G645</accession>
<dbReference type="eggNOG" id="COG1070">
    <property type="taxonomic scope" value="Bacteria"/>
</dbReference>
<evidence type="ECO:0000256" key="9">
    <source>
        <dbReference type="NCBIfam" id="TIGR02628"/>
    </source>
</evidence>
<dbReference type="GO" id="GO:0005524">
    <property type="term" value="F:ATP binding"/>
    <property type="evidence" value="ECO:0007669"/>
    <property type="project" value="UniProtKB-UniRule"/>
</dbReference>
<evidence type="ECO:0000313" key="14">
    <source>
        <dbReference type="Proteomes" id="UP000028640"/>
    </source>
</evidence>
<feature type="domain" description="Carbohydrate kinase FGGY N-terminal" evidence="11">
    <location>
        <begin position="6"/>
        <end position="249"/>
    </location>
</feature>